<reference evidence="11" key="1">
    <citation type="journal article" date="2019" name="Int. J. Syst. Evol. Microbiol.">
        <title>The Global Catalogue of Microorganisms (GCM) 10K type strain sequencing project: providing services to taxonomists for standard genome sequencing and annotation.</title>
        <authorList>
            <consortium name="The Broad Institute Genomics Platform"/>
            <consortium name="The Broad Institute Genome Sequencing Center for Infectious Disease"/>
            <person name="Wu L."/>
            <person name="Ma J."/>
        </authorList>
    </citation>
    <scope>NUCLEOTIDE SEQUENCE [LARGE SCALE GENOMIC DNA]</scope>
    <source>
        <strain evidence="11">NBRC 106310</strain>
    </source>
</reference>
<keyword evidence="11" id="KW-1185">Reference proteome</keyword>
<dbReference type="PANTHER" id="PTHR30614:SF0">
    <property type="entry name" value="L-CYSTINE TRANSPORT SYSTEM PERMEASE PROTEIN TCYL"/>
    <property type="match status" value="1"/>
</dbReference>
<keyword evidence="3" id="KW-1003">Cell membrane</keyword>
<dbReference type="RefSeq" id="WP_286302022.1">
    <property type="nucleotide sequence ID" value="NZ_AP027728.1"/>
</dbReference>
<dbReference type="InterPro" id="IPR000515">
    <property type="entry name" value="MetI-like"/>
</dbReference>
<keyword evidence="6 8" id="KW-1133">Transmembrane helix</keyword>
<feature type="transmembrane region" description="Helical" evidence="8">
    <location>
        <begin position="20"/>
        <end position="44"/>
    </location>
</feature>
<keyword evidence="7 8" id="KW-0472">Membrane</keyword>
<feature type="transmembrane region" description="Helical" evidence="8">
    <location>
        <begin position="56"/>
        <end position="77"/>
    </location>
</feature>
<dbReference type="InterPro" id="IPR010065">
    <property type="entry name" value="AA_ABC_transptr_permease_3TM"/>
</dbReference>
<comment type="similarity">
    <text evidence="8">Belongs to the binding-protein-dependent transport system permease family.</text>
</comment>
<protein>
    <submittedName>
        <fullName evidence="10">Amino-acid ABC transporter permease protein YckA</fullName>
    </submittedName>
</protein>
<dbReference type="NCBIfam" id="TIGR01726">
    <property type="entry name" value="HEQRo_perm_3TM"/>
    <property type="match status" value="1"/>
</dbReference>
<dbReference type="PROSITE" id="PS50928">
    <property type="entry name" value="ABC_TM1"/>
    <property type="match status" value="1"/>
</dbReference>
<evidence type="ECO:0000256" key="5">
    <source>
        <dbReference type="ARBA" id="ARBA00022970"/>
    </source>
</evidence>
<dbReference type="SUPFAM" id="SSF161098">
    <property type="entry name" value="MetI-like"/>
    <property type="match status" value="1"/>
</dbReference>
<dbReference type="InterPro" id="IPR043429">
    <property type="entry name" value="ArtM/GltK/GlnP/TcyL/YhdX-like"/>
</dbReference>
<evidence type="ECO:0000259" key="9">
    <source>
        <dbReference type="PROSITE" id="PS50928"/>
    </source>
</evidence>
<evidence type="ECO:0000313" key="11">
    <source>
        <dbReference type="Proteomes" id="UP001321543"/>
    </source>
</evidence>
<dbReference type="Gene3D" id="1.10.3720.10">
    <property type="entry name" value="MetI-like"/>
    <property type="match status" value="1"/>
</dbReference>
<dbReference type="EMBL" id="AP027728">
    <property type="protein sequence ID" value="BDZ38167.1"/>
    <property type="molecule type" value="Genomic_DNA"/>
</dbReference>
<comment type="subcellular location">
    <subcellularLocation>
        <location evidence="1 8">Cell membrane</location>
        <topology evidence="1 8">Multi-pass membrane protein</topology>
    </subcellularLocation>
</comment>
<feature type="domain" description="ABC transmembrane type-1" evidence="9">
    <location>
        <begin position="18"/>
        <end position="202"/>
    </location>
</feature>
<gene>
    <name evidence="10" type="primary">yckA</name>
    <name evidence="10" type="ORF">GCM10025863_07810</name>
</gene>
<name>A0ABN6X0H4_9MICO</name>
<keyword evidence="2 8" id="KW-0813">Transport</keyword>
<evidence type="ECO:0000256" key="1">
    <source>
        <dbReference type="ARBA" id="ARBA00004651"/>
    </source>
</evidence>
<sequence>MNTITVFWDDLIRLLPGLWGSLQLAGVSLAVGLPLGFLAGLALNSAPNPLRWVTNVLVQVFRGFPALLTLYIVYFGIADVLPISRFSAVVIAFSVTAAAYLAEIFRSTIASAPRGQMEAASALGLNWAQRIAYVLLPHVTLIALVPVIGICIIVFQGTALAIAIGSTELLGTAMGYGTLHLDVMTQLLVASVLFVAVTAVLSGGEWLAQRRSDRILGKPARVPHRYRHLRASTNAPSRTRPDA</sequence>
<dbReference type="Pfam" id="PF00528">
    <property type="entry name" value="BPD_transp_1"/>
    <property type="match status" value="1"/>
</dbReference>
<organism evidence="10 11">
    <name type="scientific">Microbacterium suwonense</name>
    <dbReference type="NCBI Taxonomy" id="683047"/>
    <lineage>
        <taxon>Bacteria</taxon>
        <taxon>Bacillati</taxon>
        <taxon>Actinomycetota</taxon>
        <taxon>Actinomycetes</taxon>
        <taxon>Micrococcales</taxon>
        <taxon>Microbacteriaceae</taxon>
        <taxon>Microbacterium</taxon>
    </lineage>
</organism>
<accession>A0ABN6X0H4</accession>
<evidence type="ECO:0000313" key="10">
    <source>
        <dbReference type="EMBL" id="BDZ38167.1"/>
    </source>
</evidence>
<evidence type="ECO:0000256" key="3">
    <source>
        <dbReference type="ARBA" id="ARBA00022475"/>
    </source>
</evidence>
<feature type="transmembrane region" description="Helical" evidence="8">
    <location>
        <begin position="83"/>
        <end position="102"/>
    </location>
</feature>
<dbReference type="InterPro" id="IPR035906">
    <property type="entry name" value="MetI-like_sf"/>
</dbReference>
<keyword evidence="4 8" id="KW-0812">Transmembrane</keyword>
<dbReference type="CDD" id="cd06261">
    <property type="entry name" value="TM_PBP2"/>
    <property type="match status" value="1"/>
</dbReference>
<evidence type="ECO:0000256" key="6">
    <source>
        <dbReference type="ARBA" id="ARBA00022989"/>
    </source>
</evidence>
<keyword evidence="5" id="KW-0029">Amino-acid transport</keyword>
<evidence type="ECO:0000256" key="7">
    <source>
        <dbReference type="ARBA" id="ARBA00023136"/>
    </source>
</evidence>
<feature type="transmembrane region" description="Helical" evidence="8">
    <location>
        <begin position="184"/>
        <end position="208"/>
    </location>
</feature>
<dbReference type="PANTHER" id="PTHR30614">
    <property type="entry name" value="MEMBRANE COMPONENT OF AMINO ACID ABC TRANSPORTER"/>
    <property type="match status" value="1"/>
</dbReference>
<feature type="transmembrane region" description="Helical" evidence="8">
    <location>
        <begin position="139"/>
        <end position="164"/>
    </location>
</feature>
<evidence type="ECO:0000256" key="8">
    <source>
        <dbReference type="RuleBase" id="RU363032"/>
    </source>
</evidence>
<evidence type="ECO:0000256" key="4">
    <source>
        <dbReference type="ARBA" id="ARBA00022692"/>
    </source>
</evidence>
<dbReference type="Proteomes" id="UP001321543">
    <property type="component" value="Chromosome"/>
</dbReference>
<evidence type="ECO:0000256" key="2">
    <source>
        <dbReference type="ARBA" id="ARBA00022448"/>
    </source>
</evidence>
<proteinExistence type="inferred from homology"/>